<evidence type="ECO:0000313" key="2">
    <source>
        <dbReference type="EMBL" id="CAH7680926.1"/>
    </source>
</evidence>
<proteinExistence type="predicted"/>
<evidence type="ECO:0000313" key="3">
    <source>
        <dbReference type="Proteomes" id="UP001153365"/>
    </source>
</evidence>
<keyword evidence="3" id="KW-1185">Reference proteome</keyword>
<feature type="region of interest" description="Disordered" evidence="1">
    <location>
        <begin position="257"/>
        <end position="294"/>
    </location>
</feature>
<organism evidence="2 3">
    <name type="scientific">Phakopsora pachyrhizi</name>
    <name type="common">Asian soybean rust disease fungus</name>
    <dbReference type="NCBI Taxonomy" id="170000"/>
    <lineage>
        <taxon>Eukaryota</taxon>
        <taxon>Fungi</taxon>
        <taxon>Dikarya</taxon>
        <taxon>Basidiomycota</taxon>
        <taxon>Pucciniomycotina</taxon>
        <taxon>Pucciniomycetes</taxon>
        <taxon>Pucciniales</taxon>
        <taxon>Phakopsoraceae</taxon>
        <taxon>Phakopsora</taxon>
    </lineage>
</organism>
<feature type="non-terminal residue" evidence="2">
    <location>
        <position position="1"/>
    </location>
</feature>
<sequence>GLEKHHSRMKLGSGNHIVFFDVFLKKAITKVKGKFSSIFQRKFKEKTTLSNVLSRVDSQERTSVKEEPRIFEGYESHGTRTSALIESIVISKEPIWIKIFDAPLFSDNFSRSALVVSSGGSGIIKVEIVNNDPAQGFPGIKRLKSKKLITSGGETSITWDQFFSASSEQSQKFIPTITVSELKADLTSRHVFEVETAPLAFGNKKPKFYRDKDQSLNSEKLDLVISKLLPTSCQSSSADEKVDTPQTDDDEAMYVSETSPSKNQFSSNKNHDLAHIGAGSGDQKVRTNNSSLVKNRSESLPGKIFTQPDPIAIMQGIFKLLHEENY</sequence>
<comment type="caution">
    <text evidence="2">The sequence shown here is derived from an EMBL/GenBank/DDBJ whole genome shotgun (WGS) entry which is preliminary data.</text>
</comment>
<protein>
    <submittedName>
        <fullName evidence="2">Expressed protein</fullName>
    </submittedName>
</protein>
<reference evidence="2" key="1">
    <citation type="submission" date="2022-06" db="EMBL/GenBank/DDBJ databases">
        <authorList>
            <consortium name="SYNGENTA / RWTH Aachen University"/>
        </authorList>
    </citation>
    <scope>NUCLEOTIDE SEQUENCE</scope>
</reference>
<gene>
    <name evidence="2" type="ORF">PPACK8108_LOCUS13452</name>
</gene>
<evidence type="ECO:0000256" key="1">
    <source>
        <dbReference type="SAM" id="MobiDB-lite"/>
    </source>
</evidence>
<name>A0AAV0B8A1_PHAPC</name>
<accession>A0AAV0B8A1</accession>
<dbReference type="AlphaFoldDB" id="A0AAV0B8A1"/>
<feature type="compositionally biased region" description="Polar residues" evidence="1">
    <location>
        <begin position="257"/>
        <end position="268"/>
    </location>
</feature>
<dbReference type="Proteomes" id="UP001153365">
    <property type="component" value="Unassembled WGS sequence"/>
</dbReference>
<dbReference type="EMBL" id="CALTRL010003341">
    <property type="protein sequence ID" value="CAH7680926.1"/>
    <property type="molecule type" value="Genomic_DNA"/>
</dbReference>